<dbReference type="Proteomes" id="UP000054485">
    <property type="component" value="Unassembled WGS sequence"/>
</dbReference>
<accession>A0A0C9ZRX9</accession>
<evidence type="ECO:0008006" key="5">
    <source>
        <dbReference type="Google" id="ProtNLM"/>
    </source>
</evidence>
<dbReference type="EMBL" id="KN835299">
    <property type="protein sequence ID" value="KIK40535.1"/>
    <property type="molecule type" value="Genomic_DNA"/>
</dbReference>
<evidence type="ECO:0000256" key="2">
    <source>
        <dbReference type="SAM" id="MobiDB-lite"/>
    </source>
</evidence>
<dbReference type="STRING" id="930992.A0A0C9ZRX9"/>
<reference evidence="3 4" key="1">
    <citation type="submission" date="2014-04" db="EMBL/GenBank/DDBJ databases">
        <authorList>
            <consortium name="DOE Joint Genome Institute"/>
            <person name="Kuo A."/>
            <person name="Ruytinx J."/>
            <person name="Rineau F."/>
            <person name="Colpaert J."/>
            <person name="Kohler A."/>
            <person name="Nagy L.G."/>
            <person name="Floudas D."/>
            <person name="Copeland A."/>
            <person name="Barry K.W."/>
            <person name="Cichocki N."/>
            <person name="Veneault-Fourrey C."/>
            <person name="LaButti K."/>
            <person name="Lindquist E.A."/>
            <person name="Lipzen A."/>
            <person name="Lundell T."/>
            <person name="Morin E."/>
            <person name="Murat C."/>
            <person name="Sun H."/>
            <person name="Tunlid A."/>
            <person name="Henrissat B."/>
            <person name="Grigoriev I.V."/>
            <person name="Hibbett D.S."/>
            <person name="Martin F."/>
            <person name="Nordberg H.P."/>
            <person name="Cantor M.N."/>
            <person name="Hua S.X."/>
        </authorList>
    </citation>
    <scope>NUCLEOTIDE SEQUENCE [LARGE SCALE GENOMIC DNA]</scope>
    <source>
        <strain evidence="3 4">UH-Slu-Lm8-n1</strain>
    </source>
</reference>
<evidence type="ECO:0000313" key="4">
    <source>
        <dbReference type="Proteomes" id="UP000054485"/>
    </source>
</evidence>
<evidence type="ECO:0000313" key="3">
    <source>
        <dbReference type="EMBL" id="KIK40535.1"/>
    </source>
</evidence>
<dbReference type="InterPro" id="IPR036875">
    <property type="entry name" value="Znf_CCHC_sf"/>
</dbReference>
<organism evidence="3 4">
    <name type="scientific">Suillus luteus UH-Slu-Lm8-n1</name>
    <dbReference type="NCBI Taxonomy" id="930992"/>
    <lineage>
        <taxon>Eukaryota</taxon>
        <taxon>Fungi</taxon>
        <taxon>Dikarya</taxon>
        <taxon>Basidiomycota</taxon>
        <taxon>Agaricomycotina</taxon>
        <taxon>Agaricomycetes</taxon>
        <taxon>Agaricomycetidae</taxon>
        <taxon>Boletales</taxon>
        <taxon>Suillineae</taxon>
        <taxon>Suillaceae</taxon>
        <taxon>Suillus</taxon>
    </lineage>
</organism>
<evidence type="ECO:0000256" key="1">
    <source>
        <dbReference type="ARBA" id="ARBA00022664"/>
    </source>
</evidence>
<feature type="region of interest" description="Disordered" evidence="2">
    <location>
        <begin position="1"/>
        <end position="24"/>
    </location>
</feature>
<keyword evidence="4" id="KW-1185">Reference proteome</keyword>
<dbReference type="GO" id="GO:0008270">
    <property type="term" value="F:zinc ion binding"/>
    <property type="evidence" value="ECO:0007669"/>
    <property type="project" value="InterPro"/>
</dbReference>
<dbReference type="GO" id="GO:0003676">
    <property type="term" value="F:nucleic acid binding"/>
    <property type="evidence" value="ECO:0007669"/>
    <property type="project" value="InterPro"/>
</dbReference>
<dbReference type="AlphaFoldDB" id="A0A0C9ZRX9"/>
<dbReference type="SUPFAM" id="SSF57756">
    <property type="entry name" value="Retrovirus zinc finger-like domains"/>
    <property type="match status" value="1"/>
</dbReference>
<dbReference type="OrthoDB" id="4230923at2759"/>
<dbReference type="InParanoid" id="A0A0C9ZRX9"/>
<gene>
    <name evidence="3" type="ORF">CY34DRAFT_87162</name>
</gene>
<keyword evidence="1" id="KW-0507">mRNA processing</keyword>
<sequence>MPGISSRRSTSVGPNTSPDSHVASSIYGLNTHRTIRTTTSQESIEQQTNKVKDSLSGKNFLEAKLLCHVDQPFTLNHLILVLFQITQISSSTPVPVIAAIQAIAFILKDHVASELATLVAKQVTDEVTSKLVDHVVAAISPQVALKALQTLAPSLDAMQEKIDMLSTQMTQAPSQLPTSMFSYSVAVTANLDPTIDKAIGRAAIWARQILLDPKPNSTLFPVNTPTSEIAKKLNDALDKARDDSTPQGKIRVVSVLKNDGIIVELESESLASWLNNQPGKTALENYLDINDLFRYRSYPIVLEYLPIKLQIENEDFLHQLEQENQLPPLSLASIRWIKPTAKHSPQQTKAFALVHVSDIHVANDILHNGLCMANEHISVHKDKKELMRCAKCQKYNHIAKNCSSAVDICGMCGENHHTSSWNSYCTTRCINCRSQQHTSWSRSCLEFAK</sequence>
<dbReference type="GO" id="GO:0006397">
    <property type="term" value="P:mRNA processing"/>
    <property type="evidence" value="ECO:0007669"/>
    <property type="project" value="UniProtKB-KW"/>
</dbReference>
<proteinExistence type="predicted"/>
<reference evidence="4" key="2">
    <citation type="submission" date="2015-01" db="EMBL/GenBank/DDBJ databases">
        <title>Evolutionary Origins and Diversification of the Mycorrhizal Mutualists.</title>
        <authorList>
            <consortium name="DOE Joint Genome Institute"/>
            <consortium name="Mycorrhizal Genomics Consortium"/>
            <person name="Kohler A."/>
            <person name="Kuo A."/>
            <person name="Nagy L.G."/>
            <person name="Floudas D."/>
            <person name="Copeland A."/>
            <person name="Barry K.W."/>
            <person name="Cichocki N."/>
            <person name="Veneault-Fourrey C."/>
            <person name="LaButti K."/>
            <person name="Lindquist E.A."/>
            <person name="Lipzen A."/>
            <person name="Lundell T."/>
            <person name="Morin E."/>
            <person name="Murat C."/>
            <person name="Riley R."/>
            <person name="Ohm R."/>
            <person name="Sun H."/>
            <person name="Tunlid A."/>
            <person name="Henrissat B."/>
            <person name="Grigoriev I.V."/>
            <person name="Hibbett D.S."/>
            <person name="Martin F."/>
        </authorList>
    </citation>
    <scope>NUCLEOTIDE SEQUENCE [LARGE SCALE GENOMIC DNA]</scope>
    <source>
        <strain evidence="4">UH-Slu-Lm8-n1</strain>
    </source>
</reference>
<dbReference type="HOGENOM" id="CLU_033086_0_0_1"/>
<name>A0A0C9ZRX9_9AGAM</name>
<protein>
    <recommendedName>
        <fullName evidence="5">CCHC-type domain-containing protein</fullName>
    </recommendedName>
</protein>